<comment type="similarity">
    <text evidence="1">Belongs to the 'phage' integrase family.</text>
</comment>
<dbReference type="GO" id="GO:0015074">
    <property type="term" value="P:DNA integration"/>
    <property type="evidence" value="ECO:0007669"/>
    <property type="project" value="UniProtKB-KW"/>
</dbReference>
<dbReference type="InterPro" id="IPR010998">
    <property type="entry name" value="Integrase_recombinase_N"/>
</dbReference>
<evidence type="ECO:0000259" key="6">
    <source>
        <dbReference type="PROSITE" id="PS51898"/>
    </source>
</evidence>
<dbReference type="CDD" id="cd01189">
    <property type="entry name" value="INT_ICEBs1_C_like"/>
    <property type="match status" value="1"/>
</dbReference>
<dbReference type="Pfam" id="PF14657">
    <property type="entry name" value="Arm-DNA-bind_4"/>
    <property type="match status" value="1"/>
</dbReference>
<keyword evidence="4" id="KW-0233">DNA recombination</keyword>
<dbReference type="InterPro" id="IPR028259">
    <property type="entry name" value="AP2-like_int_N"/>
</dbReference>
<dbReference type="EMBL" id="WXEW01000005">
    <property type="protein sequence ID" value="NAS23913.1"/>
    <property type="molecule type" value="Genomic_DNA"/>
</dbReference>
<organism evidence="8 9">
    <name type="scientific">Herbidospora solisilvae</name>
    <dbReference type="NCBI Taxonomy" id="2696284"/>
    <lineage>
        <taxon>Bacteria</taxon>
        <taxon>Bacillati</taxon>
        <taxon>Actinomycetota</taxon>
        <taxon>Actinomycetes</taxon>
        <taxon>Streptosporangiales</taxon>
        <taxon>Streptosporangiaceae</taxon>
        <taxon>Herbidospora</taxon>
    </lineage>
</organism>
<dbReference type="GO" id="GO:0003677">
    <property type="term" value="F:DNA binding"/>
    <property type="evidence" value="ECO:0007669"/>
    <property type="project" value="UniProtKB-UniRule"/>
</dbReference>
<dbReference type="InterPro" id="IPR011010">
    <property type="entry name" value="DNA_brk_join_enz"/>
</dbReference>
<keyword evidence="3 5" id="KW-0238">DNA-binding</keyword>
<dbReference type="InterPro" id="IPR002104">
    <property type="entry name" value="Integrase_catalytic"/>
</dbReference>
<evidence type="ECO:0000313" key="9">
    <source>
        <dbReference type="Proteomes" id="UP000479526"/>
    </source>
</evidence>
<dbReference type="PROSITE" id="PS51898">
    <property type="entry name" value="TYR_RECOMBINASE"/>
    <property type="match status" value="1"/>
</dbReference>
<evidence type="ECO:0000256" key="2">
    <source>
        <dbReference type="ARBA" id="ARBA00022908"/>
    </source>
</evidence>
<dbReference type="GO" id="GO:0006310">
    <property type="term" value="P:DNA recombination"/>
    <property type="evidence" value="ECO:0007669"/>
    <property type="project" value="UniProtKB-KW"/>
</dbReference>
<dbReference type="InterPro" id="IPR044068">
    <property type="entry name" value="CB"/>
</dbReference>
<dbReference type="PANTHER" id="PTHR30629">
    <property type="entry name" value="PROPHAGE INTEGRASE"/>
    <property type="match status" value="1"/>
</dbReference>
<dbReference type="InterPro" id="IPR004107">
    <property type="entry name" value="Integrase_SAM-like_N"/>
</dbReference>
<accession>A0A7C9N8D2</accession>
<dbReference type="Proteomes" id="UP000479526">
    <property type="component" value="Unassembled WGS sequence"/>
</dbReference>
<dbReference type="PANTHER" id="PTHR30629:SF2">
    <property type="entry name" value="PROPHAGE INTEGRASE INTS-RELATED"/>
    <property type="match status" value="1"/>
</dbReference>
<dbReference type="Gene3D" id="1.10.443.10">
    <property type="entry name" value="Intergrase catalytic core"/>
    <property type="match status" value="1"/>
</dbReference>
<proteinExistence type="inferred from homology"/>
<dbReference type="SUPFAM" id="SSF56349">
    <property type="entry name" value="DNA breaking-rejoining enzymes"/>
    <property type="match status" value="1"/>
</dbReference>
<dbReference type="RefSeq" id="WP_161481116.1">
    <property type="nucleotide sequence ID" value="NZ_WXEW01000005.1"/>
</dbReference>
<evidence type="ECO:0000256" key="5">
    <source>
        <dbReference type="PROSITE-ProRule" id="PRU01248"/>
    </source>
</evidence>
<name>A0A7C9N8D2_9ACTN</name>
<dbReference type="InterPro" id="IPR013762">
    <property type="entry name" value="Integrase-like_cat_sf"/>
</dbReference>
<dbReference type="InterPro" id="IPR050808">
    <property type="entry name" value="Phage_Integrase"/>
</dbReference>
<keyword evidence="9" id="KW-1185">Reference proteome</keyword>
<feature type="domain" description="Core-binding (CB)" evidence="7">
    <location>
        <begin position="70"/>
        <end position="151"/>
    </location>
</feature>
<dbReference type="Pfam" id="PF00589">
    <property type="entry name" value="Phage_integrase"/>
    <property type="match status" value="1"/>
</dbReference>
<comment type="caution">
    <text evidence="8">The sequence shown here is derived from an EMBL/GenBank/DDBJ whole genome shotgun (WGS) entry which is preliminary data.</text>
</comment>
<gene>
    <name evidence="8" type="ORF">GT755_19740</name>
</gene>
<protein>
    <submittedName>
        <fullName evidence="8">Tyrosine-type recombinase/integrase</fullName>
    </submittedName>
</protein>
<feature type="domain" description="Tyr recombinase" evidence="6">
    <location>
        <begin position="173"/>
        <end position="376"/>
    </location>
</feature>
<dbReference type="Gene3D" id="1.10.150.130">
    <property type="match status" value="1"/>
</dbReference>
<evidence type="ECO:0000259" key="7">
    <source>
        <dbReference type="PROSITE" id="PS51900"/>
    </source>
</evidence>
<keyword evidence="2" id="KW-0229">DNA integration</keyword>
<evidence type="ECO:0000256" key="4">
    <source>
        <dbReference type="ARBA" id="ARBA00023172"/>
    </source>
</evidence>
<evidence type="ECO:0000256" key="3">
    <source>
        <dbReference type="ARBA" id="ARBA00023125"/>
    </source>
</evidence>
<dbReference type="Pfam" id="PF14659">
    <property type="entry name" value="Phage_int_SAM_3"/>
    <property type="match status" value="1"/>
</dbReference>
<dbReference type="PROSITE" id="PS51900">
    <property type="entry name" value="CB"/>
    <property type="match status" value="1"/>
</dbReference>
<evidence type="ECO:0000313" key="8">
    <source>
        <dbReference type="EMBL" id="NAS23913.1"/>
    </source>
</evidence>
<sequence>MTKRRSRGDGGLHWDAKRERWIATASLGYDPTGKRIVKRGSGKTKTEAKTKLKEVLRDYEDGLAIAPADYTVKDAVTYWMAHGLGGRSEKTVTMYRGYVDNHVIPGLGARKLRDLKVEDVEKWLADRRGKLSTRSLQILHSLLNRSIKKAQARDLVKRNVVALAEIPEGRPGRPSKALTLTQAIAVLEAAESATLHAYVVLSILIGARTEELRALQWSHVDLEGRPEDGVPPSIMVWRSVRDGGDTKTKKSRRTLAMPLRCVEALRAHRVRQDQARQKAGESWHDNDLVFCTRTGTPLDVNNVERDVSIIFDRAGLCGDEWTPRELRHTFVSLLSDSGMPLENIARLVGHHGTAVTELVYRHQIRPVMEDGAKAMDRIFPSVPKNS</sequence>
<reference evidence="8 9" key="1">
    <citation type="submission" date="2020-01" db="EMBL/GenBank/DDBJ databases">
        <title>Herbidospora sp. NEAU-GS84 nov., a novel actinomycete isolated from soil.</title>
        <authorList>
            <person name="Han L."/>
        </authorList>
    </citation>
    <scope>NUCLEOTIDE SEQUENCE [LARGE SCALE GENOMIC DNA]</scope>
    <source>
        <strain evidence="8 9">NEAU-GS84</strain>
    </source>
</reference>
<dbReference type="AlphaFoldDB" id="A0A7C9N8D2"/>
<evidence type="ECO:0000256" key="1">
    <source>
        <dbReference type="ARBA" id="ARBA00008857"/>
    </source>
</evidence>